<accession>A0AAV7GXV9</accession>
<keyword evidence="2" id="KW-1185">Reference proteome</keyword>
<dbReference type="Proteomes" id="UP000775213">
    <property type="component" value="Unassembled WGS sequence"/>
</dbReference>
<organism evidence="1 2">
    <name type="scientific">Dendrobium chrysotoxum</name>
    <name type="common">Orchid</name>
    <dbReference type="NCBI Taxonomy" id="161865"/>
    <lineage>
        <taxon>Eukaryota</taxon>
        <taxon>Viridiplantae</taxon>
        <taxon>Streptophyta</taxon>
        <taxon>Embryophyta</taxon>
        <taxon>Tracheophyta</taxon>
        <taxon>Spermatophyta</taxon>
        <taxon>Magnoliopsida</taxon>
        <taxon>Liliopsida</taxon>
        <taxon>Asparagales</taxon>
        <taxon>Orchidaceae</taxon>
        <taxon>Epidendroideae</taxon>
        <taxon>Malaxideae</taxon>
        <taxon>Dendrobiinae</taxon>
        <taxon>Dendrobium</taxon>
    </lineage>
</organism>
<evidence type="ECO:0000313" key="1">
    <source>
        <dbReference type="EMBL" id="KAH0460900.1"/>
    </source>
</evidence>
<proteinExistence type="predicted"/>
<dbReference type="AlphaFoldDB" id="A0AAV7GXV9"/>
<comment type="caution">
    <text evidence="1">The sequence shown here is derived from an EMBL/GenBank/DDBJ whole genome shotgun (WGS) entry which is preliminary data.</text>
</comment>
<sequence>MEEKLKETECKIVEFSAVEDITRGVEAFIYVSSKQVEILRKLAQDCCKYGEEYQASGVMVMGAPLGNARRLTHYYKKISHDVEGQIAEVLKRQLRSKEVANSAECC</sequence>
<name>A0AAV7GXV9_DENCH</name>
<dbReference type="EMBL" id="JAGFBR010000009">
    <property type="protein sequence ID" value="KAH0460900.1"/>
    <property type="molecule type" value="Genomic_DNA"/>
</dbReference>
<evidence type="ECO:0000313" key="2">
    <source>
        <dbReference type="Proteomes" id="UP000775213"/>
    </source>
</evidence>
<protein>
    <submittedName>
        <fullName evidence="1">Uncharacterized protein</fullName>
    </submittedName>
</protein>
<reference evidence="1 2" key="1">
    <citation type="journal article" date="2021" name="Hortic Res">
        <title>Chromosome-scale assembly of the Dendrobium chrysotoxum genome enhances the understanding of orchid evolution.</title>
        <authorList>
            <person name="Zhang Y."/>
            <person name="Zhang G.Q."/>
            <person name="Zhang D."/>
            <person name="Liu X.D."/>
            <person name="Xu X.Y."/>
            <person name="Sun W.H."/>
            <person name="Yu X."/>
            <person name="Zhu X."/>
            <person name="Wang Z.W."/>
            <person name="Zhao X."/>
            <person name="Zhong W.Y."/>
            <person name="Chen H."/>
            <person name="Yin W.L."/>
            <person name="Huang T."/>
            <person name="Niu S.C."/>
            <person name="Liu Z.J."/>
        </authorList>
    </citation>
    <scope>NUCLEOTIDE SEQUENCE [LARGE SCALE GENOMIC DNA]</scope>
    <source>
        <strain evidence="1">Lindl</strain>
    </source>
</reference>
<gene>
    <name evidence="1" type="ORF">IEQ34_008475</name>
</gene>